<organism evidence="2 3">
    <name type="scientific">Thraustotheca clavata</name>
    <dbReference type="NCBI Taxonomy" id="74557"/>
    <lineage>
        <taxon>Eukaryota</taxon>
        <taxon>Sar</taxon>
        <taxon>Stramenopiles</taxon>
        <taxon>Oomycota</taxon>
        <taxon>Saprolegniomycetes</taxon>
        <taxon>Saprolegniales</taxon>
        <taxon>Achlyaceae</taxon>
        <taxon>Thraustotheca</taxon>
    </lineage>
</organism>
<accession>A0A1W0ABI4</accession>
<gene>
    <name evidence="2" type="ORF">THRCLA_20093</name>
</gene>
<evidence type="ECO:0008006" key="4">
    <source>
        <dbReference type="Google" id="ProtNLM"/>
    </source>
</evidence>
<dbReference type="STRING" id="74557.A0A1W0ABI4"/>
<dbReference type="OrthoDB" id="10456672at2759"/>
<comment type="caution">
    <text evidence="2">The sequence shown here is derived from an EMBL/GenBank/DDBJ whole genome shotgun (WGS) entry which is preliminary data.</text>
</comment>
<feature type="chain" id="PRO_5010728856" description="Secreted protein" evidence="1">
    <location>
        <begin position="33"/>
        <end position="238"/>
    </location>
</feature>
<dbReference type="PROSITE" id="PS51450">
    <property type="entry name" value="LRR"/>
    <property type="match status" value="1"/>
</dbReference>
<keyword evidence="3" id="KW-1185">Reference proteome</keyword>
<sequence>MFLRAKLISAELLMWKLLLAAVIAIYASLAYADETTAPCKYAYYGTNLSVYTSDELCGPIIAGANASYCIVNSTDCSIINNITMNGRTTLPFFNALGNLSTSKIAYFKFGNKSLLVMKGMSFPPTLTTLFIENITTLDFNQLTTPFPSSLRKIDIIDSYLDIFPASFKWPTNLRNLTLRNNRLQTIPKGLPVNLSTLAIQNNTLNDFNYLPPNLTFLNIRNNQYEKVTDKDWTNLYFL</sequence>
<keyword evidence="1" id="KW-0732">Signal</keyword>
<name>A0A1W0ABI4_9STRA</name>
<evidence type="ECO:0000313" key="3">
    <source>
        <dbReference type="Proteomes" id="UP000243217"/>
    </source>
</evidence>
<protein>
    <recommendedName>
        <fullName evidence="4">Secreted protein</fullName>
    </recommendedName>
</protein>
<dbReference type="Proteomes" id="UP000243217">
    <property type="component" value="Unassembled WGS sequence"/>
</dbReference>
<dbReference type="InterPro" id="IPR001611">
    <property type="entry name" value="Leu-rich_rpt"/>
</dbReference>
<feature type="signal peptide" evidence="1">
    <location>
        <begin position="1"/>
        <end position="32"/>
    </location>
</feature>
<proteinExistence type="predicted"/>
<reference evidence="2 3" key="1">
    <citation type="journal article" date="2014" name="Genome Biol. Evol.">
        <title>The secreted proteins of Achlya hypogyna and Thraustotheca clavata identify the ancestral oomycete secretome and reveal gene acquisitions by horizontal gene transfer.</title>
        <authorList>
            <person name="Misner I."/>
            <person name="Blouin N."/>
            <person name="Leonard G."/>
            <person name="Richards T.A."/>
            <person name="Lane C.E."/>
        </authorList>
    </citation>
    <scope>NUCLEOTIDE SEQUENCE [LARGE SCALE GENOMIC DNA]</scope>
    <source>
        <strain evidence="2 3">ATCC 34112</strain>
    </source>
</reference>
<evidence type="ECO:0000313" key="2">
    <source>
        <dbReference type="EMBL" id="OQS07663.1"/>
    </source>
</evidence>
<dbReference type="EMBL" id="JNBS01000194">
    <property type="protein sequence ID" value="OQS07663.1"/>
    <property type="molecule type" value="Genomic_DNA"/>
</dbReference>
<dbReference type="InterPro" id="IPR032675">
    <property type="entry name" value="LRR_dom_sf"/>
</dbReference>
<evidence type="ECO:0000256" key="1">
    <source>
        <dbReference type="SAM" id="SignalP"/>
    </source>
</evidence>
<dbReference type="Gene3D" id="3.80.10.10">
    <property type="entry name" value="Ribonuclease Inhibitor"/>
    <property type="match status" value="1"/>
</dbReference>
<dbReference type="AlphaFoldDB" id="A0A1W0ABI4"/>
<dbReference type="SUPFAM" id="SSF52058">
    <property type="entry name" value="L domain-like"/>
    <property type="match status" value="1"/>
</dbReference>